<dbReference type="GO" id="GO:0019787">
    <property type="term" value="F:ubiquitin-like protein transferase activity"/>
    <property type="evidence" value="ECO:0007669"/>
    <property type="project" value="InterPro"/>
</dbReference>
<evidence type="ECO:0000256" key="2">
    <source>
        <dbReference type="ARBA" id="ARBA00022927"/>
    </source>
</evidence>
<dbReference type="HOGENOM" id="CLU_1713825_0_0_1"/>
<evidence type="ECO:0000256" key="3">
    <source>
        <dbReference type="ARBA" id="ARBA00023006"/>
    </source>
</evidence>
<protein>
    <submittedName>
        <fullName evidence="4">Ubiquitin-like-conjugating enzyme ATG10</fullName>
        <ecNumber evidence="4">6.3.2.-</ecNumber>
    </submittedName>
</protein>
<sequence>MKENVFENNVAQLAHYIRHKCTNVRTERVDGKTVIFALACRDNIQLEIVVFFHQTYAAPLLTFRMWQLQILDDIETRSLVFDQTLIEKLLTREGSLRVDRRVDPVITIVDHPVLGKPFYQLHPCQSAQLLEDVGLQGPDSLEFWWNFYSSVLI</sequence>
<organism evidence="4 5">
    <name type="scientific">Ogataea parapolymorpha (strain ATCC 26012 / BCRC 20466 / JCM 22074 / NRRL Y-7560 / DL-1)</name>
    <name type="common">Yeast</name>
    <name type="synonym">Hansenula polymorpha</name>
    <dbReference type="NCBI Taxonomy" id="871575"/>
    <lineage>
        <taxon>Eukaryota</taxon>
        <taxon>Fungi</taxon>
        <taxon>Dikarya</taxon>
        <taxon>Ascomycota</taxon>
        <taxon>Saccharomycotina</taxon>
        <taxon>Pichiomycetes</taxon>
        <taxon>Pichiales</taxon>
        <taxon>Pichiaceae</taxon>
        <taxon>Ogataea</taxon>
    </lineage>
</organism>
<evidence type="ECO:0000313" key="5">
    <source>
        <dbReference type="Proteomes" id="UP000008673"/>
    </source>
</evidence>
<keyword evidence="2" id="KW-0813">Transport</keyword>
<dbReference type="OrthoDB" id="4031501at2759"/>
<accession>W1QC41</accession>
<dbReference type="GO" id="GO:0006914">
    <property type="term" value="P:autophagy"/>
    <property type="evidence" value="ECO:0007669"/>
    <property type="project" value="UniProtKB-KW"/>
</dbReference>
<reference evidence="4 5" key="1">
    <citation type="journal article" date="2013" name="BMC Genomics">
        <title>Genome sequence and analysis of methylotrophic yeast Hansenula polymorpha DL1.</title>
        <authorList>
            <person name="Ravin N.V."/>
            <person name="Eldarov M.A."/>
            <person name="Kadnikov V.V."/>
            <person name="Beletsky A.V."/>
            <person name="Schneider J."/>
            <person name="Mardanova E.S."/>
            <person name="Smekalova E.M."/>
            <person name="Zvereva M.I."/>
            <person name="Dontsova O.A."/>
            <person name="Mardanov A.V."/>
            <person name="Skryabin K.G."/>
        </authorList>
    </citation>
    <scope>NUCLEOTIDE SEQUENCE [LARGE SCALE GENOMIC DNA]</scope>
    <source>
        <strain evidence="5">ATCC 26012 / BCRC 20466 / JCM 22074 / NRRL Y-7560 / DL-1</strain>
    </source>
</reference>
<dbReference type="Gene3D" id="3.30.1460.50">
    <property type="match status" value="1"/>
</dbReference>
<keyword evidence="4" id="KW-0436">Ligase</keyword>
<evidence type="ECO:0000313" key="4">
    <source>
        <dbReference type="EMBL" id="ESW98616.1"/>
    </source>
</evidence>
<dbReference type="Pfam" id="PF03987">
    <property type="entry name" value="Autophagy_act_C"/>
    <property type="match status" value="1"/>
</dbReference>
<dbReference type="KEGG" id="opa:HPODL_05255"/>
<dbReference type="GO" id="GO:0016874">
    <property type="term" value="F:ligase activity"/>
    <property type="evidence" value="ECO:0007669"/>
    <property type="project" value="UniProtKB-KW"/>
</dbReference>
<dbReference type="RefSeq" id="XP_013934499.1">
    <property type="nucleotide sequence ID" value="XM_014079024.1"/>
</dbReference>
<name>W1QC41_OGAPD</name>
<comment type="caution">
    <text evidence="4">The sequence shown here is derived from an EMBL/GenBank/DDBJ whole genome shotgun (WGS) entry which is preliminary data.</text>
</comment>
<dbReference type="InterPro" id="IPR007135">
    <property type="entry name" value="Atg3/Atg10"/>
</dbReference>
<keyword evidence="5" id="KW-1185">Reference proteome</keyword>
<dbReference type="EMBL" id="AEOI02000008">
    <property type="protein sequence ID" value="ESW98616.1"/>
    <property type="molecule type" value="Genomic_DNA"/>
</dbReference>
<evidence type="ECO:0000256" key="1">
    <source>
        <dbReference type="ARBA" id="ARBA00022786"/>
    </source>
</evidence>
<keyword evidence="1" id="KW-0833">Ubl conjugation pathway</keyword>
<gene>
    <name evidence="4" type="ORF">HPODL_05255</name>
</gene>
<dbReference type="GO" id="GO:0015031">
    <property type="term" value="P:protein transport"/>
    <property type="evidence" value="ECO:0007669"/>
    <property type="project" value="UniProtKB-KW"/>
</dbReference>
<dbReference type="EC" id="6.3.2.-" evidence="4"/>
<dbReference type="GeneID" id="25774677"/>
<keyword evidence="3" id="KW-0072">Autophagy</keyword>
<keyword evidence="2" id="KW-0653">Protein transport</keyword>
<proteinExistence type="predicted"/>
<dbReference type="AlphaFoldDB" id="W1QC41"/>
<dbReference type="Proteomes" id="UP000008673">
    <property type="component" value="Unassembled WGS sequence"/>
</dbReference>